<comment type="caution">
    <text evidence="2">The sequence shown here is derived from an EMBL/GenBank/DDBJ whole genome shotgun (WGS) entry which is preliminary data.</text>
</comment>
<dbReference type="EMBL" id="LGAA01000026">
    <property type="protein sequence ID" value="KPD01931.1"/>
    <property type="molecule type" value="Genomic_DNA"/>
</dbReference>
<dbReference type="Pfam" id="PF25670">
    <property type="entry name" value="Phage_tail_C_2"/>
    <property type="match status" value="1"/>
</dbReference>
<accession>A0A0N0I9L7</accession>
<dbReference type="RefSeq" id="WP_053908858.1">
    <property type="nucleotide sequence ID" value="NZ_CAWMUS010000026.1"/>
</dbReference>
<protein>
    <submittedName>
        <fullName evidence="2">Phage tail fiber protein</fullName>
    </submittedName>
</protein>
<organism evidence="2 3">
    <name type="scientific">Moellerella wisconsensis ATCC 35017</name>
    <dbReference type="NCBI Taxonomy" id="1354267"/>
    <lineage>
        <taxon>Bacteria</taxon>
        <taxon>Pseudomonadati</taxon>
        <taxon>Pseudomonadota</taxon>
        <taxon>Gammaproteobacteria</taxon>
        <taxon>Enterobacterales</taxon>
        <taxon>Morganellaceae</taxon>
        <taxon>Moellerella</taxon>
    </lineage>
</organism>
<keyword evidence="3" id="KW-1185">Reference proteome</keyword>
<reference evidence="2 3" key="1">
    <citation type="submission" date="2015-07" db="EMBL/GenBank/DDBJ databases">
        <title>ATOL: Assembling a taxonomically balanced genome-scale reconstruction of the evolutionary history of the Enterobacteriaceae.</title>
        <authorList>
            <person name="Plunkett G.III."/>
            <person name="Neeno-Eckwall E.C."/>
            <person name="Glasner J.D."/>
            <person name="Perna N.T."/>
        </authorList>
    </citation>
    <scope>NUCLEOTIDE SEQUENCE [LARGE SCALE GENOMIC DNA]</scope>
    <source>
        <strain evidence="2 3">ATCC 35017</strain>
    </source>
</reference>
<evidence type="ECO:0000259" key="1">
    <source>
        <dbReference type="Pfam" id="PF25670"/>
    </source>
</evidence>
<dbReference type="OrthoDB" id="6683604at2"/>
<feature type="domain" description="Phage tail protein C-terminal" evidence="1">
    <location>
        <begin position="297"/>
        <end position="460"/>
    </location>
</feature>
<dbReference type="Proteomes" id="UP000053226">
    <property type="component" value="Unassembled WGS sequence"/>
</dbReference>
<gene>
    <name evidence="2" type="ORF">M992_2474</name>
</gene>
<evidence type="ECO:0000313" key="3">
    <source>
        <dbReference type="Proteomes" id="UP000053226"/>
    </source>
</evidence>
<evidence type="ECO:0000313" key="2">
    <source>
        <dbReference type="EMBL" id="KPD01931.1"/>
    </source>
</evidence>
<dbReference type="AlphaFoldDB" id="A0A0N0I9L7"/>
<proteinExistence type="predicted"/>
<dbReference type="InterPro" id="IPR058008">
    <property type="entry name" value="Gp26_C"/>
</dbReference>
<name>A0A0N0I9L7_9GAMM</name>
<sequence length="500" mass="54149">MYTAGTISGTKGSTKITGKSTQWLSNLYNILEGQVIIIYTSTSSNAYSIKNIKSNTEIELSRPLYDAVTNATYEIFTTIDNTTSDAAVKIATSIARNNEFMGLMNQWTTGTGTVTVNWGGEQVKLTTVDQMNKNIDGKFDKSGGVIEGDVSSIGSITSKSNSTDDYDLVRLVAKSGDGNNITSRQVGKPQTIHSLPSTSGTLMQIGDFGFGGESYFSKINKLSPSANEIRTFDSSITNAINKNLIGLSLSWASAGAGRSVRVIACEGGSNPYPDWYGLTYTSSGPAPYTQKFYTTANTTKDSNGNLKAASPIVKVFADHIELNDESEGVELKCLHTGIYQLKHVLGLNSDASWGGINGGITIPSGINQLPLIYVDYDVLVAGEQHPFNGEPVPQEEHGDIVIYTSYRKHFDLPQNVQRARLKTYPEFTKLVGDERVELENGAPVDIPAGHWIDVRVNMPSNSIYNQKQAEAEAYAKEEAERAEQEAAIKINAPARVVGAF</sequence>